<feature type="transmembrane region" description="Helical" evidence="7">
    <location>
        <begin position="72"/>
        <end position="91"/>
    </location>
</feature>
<dbReference type="Proteomes" id="UP000077412">
    <property type="component" value="Chromosome"/>
</dbReference>
<evidence type="ECO:0008006" key="12">
    <source>
        <dbReference type="Google" id="ProtNLM"/>
    </source>
</evidence>
<evidence type="ECO:0000259" key="8">
    <source>
        <dbReference type="Pfam" id="PF04239"/>
    </source>
</evidence>
<sequence>MDFYQAQENLLAIEWILRAIVAFFFMLFAVKLMGQRSFSQLRLLDFIMALIFGNIIAHPLSDQHLGLKGSLITMSVLVILYVTTTMTGLHWHPLRKLIDPAPIPLVKNGQILYKNLKKARISMDVLFSELRKHRVIDIQEVALALFESNGTITSFLQPQYQTVIQKDINLPPKPFDYPQVVIKEGKINQQELLETGKNEAWLLDQIQKQNTILPDILLATLDHHEHLHVMYYK</sequence>
<feature type="domain" description="YetF C-terminal" evidence="8">
    <location>
        <begin position="90"/>
        <end position="221"/>
    </location>
</feature>
<evidence type="ECO:0000256" key="2">
    <source>
        <dbReference type="ARBA" id="ARBA00006448"/>
    </source>
</evidence>
<evidence type="ECO:0000256" key="5">
    <source>
        <dbReference type="ARBA" id="ARBA00022989"/>
    </source>
</evidence>
<keyword evidence="5 7" id="KW-1133">Transmembrane helix</keyword>
<dbReference type="Pfam" id="PF20730">
    <property type="entry name" value="YetF_N"/>
    <property type="match status" value="1"/>
</dbReference>
<feature type="transmembrane region" description="Helical" evidence="7">
    <location>
        <begin position="12"/>
        <end position="30"/>
    </location>
</feature>
<keyword evidence="3" id="KW-1003">Cell membrane</keyword>
<dbReference type="InterPro" id="IPR023090">
    <property type="entry name" value="UPF0702_alpha/beta_dom_sf"/>
</dbReference>
<protein>
    <recommendedName>
        <fullName evidence="12">DUF421 domain-containing protein</fullName>
    </recommendedName>
</protein>
<evidence type="ECO:0000313" key="10">
    <source>
        <dbReference type="EMBL" id="ANX11302.1"/>
    </source>
</evidence>
<dbReference type="Pfam" id="PF04239">
    <property type="entry name" value="DUF421"/>
    <property type="match status" value="1"/>
</dbReference>
<dbReference type="STRING" id="255247.ABE41_004735"/>
<gene>
    <name evidence="10" type="ORF">ABE41_004735</name>
</gene>
<dbReference type="RefSeq" id="WP_066294631.1">
    <property type="nucleotide sequence ID" value="NZ_CP016761.1"/>
</dbReference>
<name>A0A1B1Z1D8_9BACL</name>
<dbReference type="OrthoDB" id="1899680at2"/>
<feature type="domain" description="YetF-like N-terminal transmembrane" evidence="9">
    <location>
        <begin position="14"/>
        <end position="83"/>
    </location>
</feature>
<keyword evidence="4 7" id="KW-0812">Transmembrane</keyword>
<evidence type="ECO:0000256" key="6">
    <source>
        <dbReference type="ARBA" id="ARBA00023136"/>
    </source>
</evidence>
<dbReference type="EMBL" id="CP016761">
    <property type="protein sequence ID" value="ANX11302.1"/>
    <property type="molecule type" value="Genomic_DNA"/>
</dbReference>
<dbReference type="AlphaFoldDB" id="A0A1B1Z1D8"/>
<proteinExistence type="inferred from homology"/>
<keyword evidence="6 7" id="KW-0472">Membrane</keyword>
<keyword evidence="11" id="KW-1185">Reference proteome</keyword>
<organism evidence="10 11">
    <name type="scientific">Fictibacillus arsenicus</name>
    <dbReference type="NCBI Taxonomy" id="255247"/>
    <lineage>
        <taxon>Bacteria</taxon>
        <taxon>Bacillati</taxon>
        <taxon>Bacillota</taxon>
        <taxon>Bacilli</taxon>
        <taxon>Bacillales</taxon>
        <taxon>Fictibacillaceae</taxon>
        <taxon>Fictibacillus</taxon>
    </lineage>
</organism>
<dbReference type="PANTHER" id="PTHR34582:SF5">
    <property type="entry name" value="UPF0702 TRANSMEMBRANE PROTEIN YETF"/>
    <property type="match status" value="1"/>
</dbReference>
<evidence type="ECO:0000256" key="1">
    <source>
        <dbReference type="ARBA" id="ARBA00004651"/>
    </source>
</evidence>
<evidence type="ECO:0000313" key="11">
    <source>
        <dbReference type="Proteomes" id="UP000077412"/>
    </source>
</evidence>
<evidence type="ECO:0000256" key="4">
    <source>
        <dbReference type="ARBA" id="ARBA00022692"/>
    </source>
</evidence>
<feature type="transmembrane region" description="Helical" evidence="7">
    <location>
        <begin position="42"/>
        <end position="60"/>
    </location>
</feature>
<dbReference type="InterPro" id="IPR048454">
    <property type="entry name" value="YetF_N"/>
</dbReference>
<dbReference type="GO" id="GO:0005886">
    <property type="term" value="C:plasma membrane"/>
    <property type="evidence" value="ECO:0007669"/>
    <property type="project" value="UniProtKB-SubCell"/>
</dbReference>
<dbReference type="Gene3D" id="3.30.240.20">
    <property type="entry name" value="bsu07140 like domains"/>
    <property type="match status" value="2"/>
</dbReference>
<comment type="similarity">
    <text evidence="2">Belongs to the UPF0702 family.</text>
</comment>
<reference evidence="10 11" key="1">
    <citation type="submission" date="2016-08" db="EMBL/GenBank/DDBJ databases">
        <title>Complete genome sequence of Fictibacillus arsenicus G25-54, a strain with toxicity to nematodes and a potential arsenic-resistance activity.</title>
        <authorList>
            <person name="Zheng Z."/>
        </authorList>
    </citation>
    <scope>NUCLEOTIDE SEQUENCE [LARGE SCALE GENOMIC DNA]</scope>
    <source>
        <strain evidence="10 11">G25-54</strain>
    </source>
</reference>
<evidence type="ECO:0000256" key="3">
    <source>
        <dbReference type="ARBA" id="ARBA00022475"/>
    </source>
</evidence>
<comment type="subcellular location">
    <subcellularLocation>
        <location evidence="1">Cell membrane</location>
        <topology evidence="1">Multi-pass membrane protein</topology>
    </subcellularLocation>
</comment>
<accession>A0A1B1Z1D8</accession>
<evidence type="ECO:0000259" key="9">
    <source>
        <dbReference type="Pfam" id="PF20730"/>
    </source>
</evidence>
<dbReference type="KEGG" id="far:ABE41_004735"/>
<dbReference type="InterPro" id="IPR007353">
    <property type="entry name" value="DUF421"/>
</dbReference>
<dbReference type="PANTHER" id="PTHR34582">
    <property type="entry name" value="UPF0702 TRANSMEMBRANE PROTEIN YCAP"/>
    <property type="match status" value="1"/>
</dbReference>
<evidence type="ECO:0000256" key="7">
    <source>
        <dbReference type="SAM" id="Phobius"/>
    </source>
</evidence>